<accession>E8UXU7</accession>
<evidence type="ECO:0000259" key="1">
    <source>
        <dbReference type="Pfam" id="PF00696"/>
    </source>
</evidence>
<dbReference type="Gene3D" id="3.40.1160.10">
    <property type="entry name" value="Acetylglutamate kinase-like"/>
    <property type="match status" value="1"/>
</dbReference>
<feature type="domain" description="Aspartate/glutamate/uridylate kinase" evidence="1">
    <location>
        <begin position="41"/>
        <end position="227"/>
    </location>
</feature>
<gene>
    <name evidence="2" type="ordered locus">AciPR4_2320</name>
</gene>
<reference evidence="2 3" key="1">
    <citation type="journal article" date="2012" name="Stand. Genomic Sci.">
        <title>Complete genome sequence of Terriglobus saanensis type strain SP1PR4(T), an Acidobacteria from tundra soil.</title>
        <authorList>
            <person name="Rawat S.R."/>
            <person name="Mannisto M.K."/>
            <person name="Starovoytov V."/>
            <person name="Goodwin L."/>
            <person name="Nolan M."/>
            <person name="Hauser L."/>
            <person name="Land M."/>
            <person name="Davenport K.W."/>
            <person name="Woyke T."/>
            <person name="Haggblom M.M."/>
        </authorList>
    </citation>
    <scope>NUCLEOTIDE SEQUENCE</scope>
    <source>
        <strain evidence="3">ATCC BAA-1853 / DSM 23119 / SP1PR4</strain>
    </source>
</reference>
<keyword evidence="3" id="KW-1185">Reference proteome</keyword>
<dbReference type="SUPFAM" id="SSF53633">
    <property type="entry name" value="Carbamate kinase-like"/>
    <property type="match status" value="1"/>
</dbReference>
<keyword evidence="2" id="KW-0418">Kinase</keyword>
<dbReference type="HOGENOM" id="CLU_1008069_0_0_0"/>
<dbReference type="EMBL" id="CP002467">
    <property type="protein sequence ID" value="ADV83113.1"/>
    <property type="molecule type" value="Genomic_DNA"/>
</dbReference>
<dbReference type="InterPro" id="IPR001048">
    <property type="entry name" value="Asp/Glu/Uridylate_kinase"/>
</dbReference>
<dbReference type="PIRSF" id="PIRSF039097">
    <property type="entry name" value="MoSto_subunit"/>
    <property type="match status" value="1"/>
</dbReference>
<keyword evidence="2" id="KW-0808">Transferase</keyword>
<dbReference type="Pfam" id="PF00696">
    <property type="entry name" value="AA_kinase"/>
    <property type="match status" value="1"/>
</dbReference>
<organism evidence="2 3">
    <name type="scientific">Terriglobus saanensis (strain ATCC BAA-1853 / DSM 23119 / SP1PR4)</name>
    <dbReference type="NCBI Taxonomy" id="401053"/>
    <lineage>
        <taxon>Bacteria</taxon>
        <taxon>Pseudomonadati</taxon>
        <taxon>Acidobacteriota</taxon>
        <taxon>Terriglobia</taxon>
        <taxon>Terriglobales</taxon>
        <taxon>Acidobacteriaceae</taxon>
        <taxon>Terriglobus</taxon>
    </lineage>
</organism>
<dbReference type="Proteomes" id="UP000006844">
    <property type="component" value="Chromosome"/>
</dbReference>
<dbReference type="KEGG" id="tsa:AciPR4_2320"/>
<dbReference type="AlphaFoldDB" id="E8UXU7"/>
<proteinExistence type="predicted"/>
<dbReference type="GO" id="GO:0005737">
    <property type="term" value="C:cytoplasm"/>
    <property type="evidence" value="ECO:0007669"/>
    <property type="project" value="InterPro"/>
</dbReference>
<evidence type="ECO:0000313" key="3">
    <source>
        <dbReference type="Proteomes" id="UP000006844"/>
    </source>
</evidence>
<dbReference type="GO" id="GO:0016301">
    <property type="term" value="F:kinase activity"/>
    <property type="evidence" value="ECO:0007669"/>
    <property type="project" value="UniProtKB-KW"/>
</dbReference>
<dbReference type="GO" id="GO:0030151">
    <property type="term" value="F:molybdenum ion binding"/>
    <property type="evidence" value="ECO:0007669"/>
    <property type="project" value="InterPro"/>
</dbReference>
<name>E8UXU7_TERSS</name>
<dbReference type="InterPro" id="IPR036393">
    <property type="entry name" value="AceGlu_kinase-like_sf"/>
</dbReference>
<dbReference type="InterPro" id="IPR030669">
    <property type="entry name" value="MoSto_subunit_alpha/beta"/>
</dbReference>
<dbReference type="STRING" id="401053.AciPR4_2320"/>
<dbReference type="eggNOG" id="COG0528">
    <property type="taxonomic scope" value="Bacteria"/>
</dbReference>
<sequence>MTMHSSGALHVKSKLMRESLVDKHVISGTDGHVFSILPDVNVIQIGGRSIMDRGRSALMPLLEEIVANQPQHRMIIGVGAGIRSRHIFSIGLDLGLPTGALATLSAKDAAQNAYMVSCLLAQYGFVYLEAPFVVQLLPAMLAAARGAVFNGIPPYALWEHPPAVGKLPPHGSDAGSYLVGEVYGARSVIFVKDVDGLYADDPVANGKAEFIPDIRAQELIDRNLATLPVETSVLDLLLKAKLMKQIRIVNGLKPGNLTLALAGESVGSVIRQ</sequence>
<evidence type="ECO:0000313" key="2">
    <source>
        <dbReference type="EMBL" id="ADV83113.1"/>
    </source>
</evidence>
<protein>
    <submittedName>
        <fullName evidence="2">Aspartate/glutamate/uridylate kinase</fullName>
    </submittedName>
</protein>